<comment type="caution">
    <text evidence="2">The sequence shown here is derived from an EMBL/GenBank/DDBJ whole genome shotgun (WGS) entry which is preliminary data.</text>
</comment>
<keyword evidence="1" id="KW-1133">Transmembrane helix</keyword>
<evidence type="ECO:0008006" key="4">
    <source>
        <dbReference type="Google" id="ProtNLM"/>
    </source>
</evidence>
<dbReference type="InterPro" id="IPR009937">
    <property type="entry name" value="Phage_holin_3_6"/>
</dbReference>
<feature type="transmembrane region" description="Helical" evidence="1">
    <location>
        <begin position="76"/>
        <end position="97"/>
    </location>
</feature>
<reference evidence="2 3" key="1">
    <citation type="submission" date="2020-12" db="EMBL/GenBank/DDBJ databases">
        <title>Olleya sediminilitoris sp. nov., isolated from a tidal flat.</title>
        <authorList>
            <person name="Park S."/>
            <person name="Yoon J.-H."/>
        </authorList>
    </citation>
    <scope>NUCLEOTIDE SEQUENCE [LARGE SCALE GENOMIC DNA]</scope>
    <source>
        <strain evidence="2 3">YSTF-M6</strain>
    </source>
</reference>
<organism evidence="2 3">
    <name type="scientific">Olleya sediminilitoris</name>
    <dbReference type="NCBI Taxonomy" id="2795739"/>
    <lineage>
        <taxon>Bacteria</taxon>
        <taxon>Pseudomonadati</taxon>
        <taxon>Bacteroidota</taxon>
        <taxon>Flavobacteriia</taxon>
        <taxon>Flavobacteriales</taxon>
        <taxon>Flavobacteriaceae</taxon>
    </lineage>
</organism>
<keyword evidence="1" id="KW-0472">Membrane</keyword>
<evidence type="ECO:0000313" key="2">
    <source>
        <dbReference type="EMBL" id="MBL7561005.1"/>
    </source>
</evidence>
<keyword evidence="1" id="KW-0812">Transmembrane</keyword>
<protein>
    <recommendedName>
        <fullName evidence="4">Superfamily III holin-X</fullName>
    </recommendedName>
</protein>
<proteinExistence type="predicted"/>
<keyword evidence="3" id="KW-1185">Reference proteome</keyword>
<accession>A0ABS1WPG8</accession>
<dbReference type="Proteomes" id="UP000605013">
    <property type="component" value="Unassembled WGS sequence"/>
</dbReference>
<feature type="transmembrane region" description="Helical" evidence="1">
    <location>
        <begin position="47"/>
        <end position="70"/>
    </location>
</feature>
<dbReference type="EMBL" id="JAEMEF010000016">
    <property type="protein sequence ID" value="MBL7561005.1"/>
    <property type="molecule type" value="Genomic_DNA"/>
</dbReference>
<dbReference type="RefSeq" id="WP_116823232.1">
    <property type="nucleotide sequence ID" value="NZ_JAEMEF010000016.1"/>
</dbReference>
<evidence type="ECO:0000313" key="3">
    <source>
        <dbReference type="Proteomes" id="UP000605013"/>
    </source>
</evidence>
<dbReference type="Pfam" id="PF07332">
    <property type="entry name" value="Phage_holin_3_6"/>
    <property type="match status" value="1"/>
</dbReference>
<name>A0ABS1WPG8_9FLAO</name>
<evidence type="ECO:0000256" key="1">
    <source>
        <dbReference type="SAM" id="Phobius"/>
    </source>
</evidence>
<sequence>MTVFESIQDSSNQAIDKGEEYLKKSHEYYKLKVFEQLTTSVSLVLKALLIGGLILIAFVFMAIAASIALGNVMDSYSGGFLIVGLFFIVFAIIIYVARKHINNKVIQSISKTFFE</sequence>
<gene>
    <name evidence="2" type="ORF">JAO71_14465</name>
</gene>